<evidence type="ECO:0000313" key="2">
    <source>
        <dbReference type="Proteomes" id="UP000023067"/>
    </source>
</evidence>
<comment type="caution">
    <text evidence="1">The sequence shown here is derived from an EMBL/GenBank/DDBJ whole genome shotgun (WGS) entry which is preliminary data.</text>
</comment>
<accession>Z9JVK1</accession>
<sequence length="339" mass="36166">MRDDQEDDAGSGQLLHRREWLRRGVHPRQLASERYIRVFCGYFTPSARPATLETACRVLQNEVRAGAVISHESAAVLLGLALPDRCGPSGADADRTAVLGEVPRVHAVQPGDRSRQVAGCTLHASPPVARVLVAEIEVCHPYDVVCQLAPDLLPWDLTIMLESLVRPGRPGAVVPGLSLDGVVTHALTRASAAVAEAVCSAARRARRPSRSCAETLIRLMVRAAGFVDPELGPVVVGGSDGGAPHRVALGWPTWRVGIDTDHLLGPAQARRLWPANRAVALAESGWCLLRPTADDLGDSLVLLLSLRNLLQHGGAPAPSLAQIRAAASSQARRTAHRHP</sequence>
<protein>
    <submittedName>
        <fullName evidence="1">Uncharacterized protein</fullName>
    </submittedName>
</protein>
<dbReference type="RefSeq" id="WP_038371532.1">
    <property type="nucleotide sequence ID" value="NZ_KK069991.1"/>
</dbReference>
<dbReference type="AlphaFoldDB" id="Z9JVK1"/>
<name>Z9JVK1_9MICO</name>
<dbReference type="HOGENOM" id="CLU_052626_5_1_11"/>
<gene>
    <name evidence="1" type="ORF">BF93_14820</name>
</gene>
<organism evidence="1 2">
    <name type="scientific">Brachybacterium phenoliresistens</name>
    <dbReference type="NCBI Taxonomy" id="396014"/>
    <lineage>
        <taxon>Bacteria</taxon>
        <taxon>Bacillati</taxon>
        <taxon>Actinomycetota</taxon>
        <taxon>Actinomycetes</taxon>
        <taxon>Micrococcales</taxon>
        <taxon>Dermabacteraceae</taxon>
        <taxon>Brachybacterium</taxon>
    </lineage>
</organism>
<keyword evidence="2" id="KW-1185">Reference proteome</keyword>
<dbReference type="EMBL" id="JDYK01000005">
    <property type="protein sequence ID" value="EWS81831.1"/>
    <property type="molecule type" value="Genomic_DNA"/>
</dbReference>
<reference evidence="1 2" key="1">
    <citation type="submission" date="2014-02" db="EMBL/GenBank/DDBJ databases">
        <title>Genome sequence of Brachybacterium phenoliresistens strain W13A50.</title>
        <authorList>
            <person name="Wang X."/>
        </authorList>
    </citation>
    <scope>NUCLEOTIDE SEQUENCE [LARGE SCALE GENOMIC DNA]</scope>
    <source>
        <strain evidence="1 2">W13A50</strain>
    </source>
</reference>
<dbReference type="OrthoDB" id="3173471at2"/>
<dbReference type="PATRIC" id="fig|396014.3.peg.1311"/>
<proteinExistence type="predicted"/>
<evidence type="ECO:0000313" key="1">
    <source>
        <dbReference type="EMBL" id="EWS81831.1"/>
    </source>
</evidence>
<dbReference type="Proteomes" id="UP000023067">
    <property type="component" value="Unassembled WGS sequence"/>
</dbReference>